<comment type="caution">
    <text evidence="1">The sequence shown here is derived from an EMBL/GenBank/DDBJ whole genome shotgun (WGS) entry which is preliminary data.</text>
</comment>
<protein>
    <submittedName>
        <fullName evidence="1">Uncharacterized protein</fullName>
    </submittedName>
</protein>
<dbReference type="EMBL" id="JBHMCY010000009">
    <property type="protein sequence ID" value="MFB9462411.1"/>
    <property type="molecule type" value="Genomic_DNA"/>
</dbReference>
<proteinExistence type="predicted"/>
<accession>A0ABV5MWS8</accession>
<name>A0ABV5MWS8_9ACTN</name>
<evidence type="ECO:0000313" key="1">
    <source>
        <dbReference type="EMBL" id="MFB9462411.1"/>
    </source>
</evidence>
<keyword evidence="2" id="KW-1185">Reference proteome</keyword>
<dbReference type="RefSeq" id="WP_381343208.1">
    <property type="nucleotide sequence ID" value="NZ_JBHMCY010000009.1"/>
</dbReference>
<gene>
    <name evidence="1" type="ORF">ACFF45_06695</name>
</gene>
<dbReference type="Proteomes" id="UP001589709">
    <property type="component" value="Unassembled WGS sequence"/>
</dbReference>
<sequence>MLVITVKEDPTIGGRAVQPEEITALAGAHRTGPEVISLRESAGGVAAVSAVLRARRLCGGLGIPLAVAAPSVAARHLLEANADTTTSVVVHAGVGTAVAASAFTTAA</sequence>
<evidence type="ECO:0000313" key="2">
    <source>
        <dbReference type="Proteomes" id="UP001589709"/>
    </source>
</evidence>
<reference evidence="1 2" key="1">
    <citation type="submission" date="2024-09" db="EMBL/GenBank/DDBJ databases">
        <authorList>
            <person name="Sun Q."/>
            <person name="Mori K."/>
        </authorList>
    </citation>
    <scope>NUCLEOTIDE SEQUENCE [LARGE SCALE GENOMIC DNA]</scope>
    <source>
        <strain evidence="1 2">JCM 6917</strain>
    </source>
</reference>
<organism evidence="1 2">
    <name type="scientific">Streptomyces cinereospinus</name>
    <dbReference type="NCBI Taxonomy" id="285561"/>
    <lineage>
        <taxon>Bacteria</taxon>
        <taxon>Bacillati</taxon>
        <taxon>Actinomycetota</taxon>
        <taxon>Actinomycetes</taxon>
        <taxon>Kitasatosporales</taxon>
        <taxon>Streptomycetaceae</taxon>
        <taxon>Streptomyces</taxon>
    </lineage>
</organism>